<comment type="caution">
    <text evidence="2">The sequence shown here is derived from an EMBL/GenBank/DDBJ whole genome shotgun (WGS) entry which is preliminary data.</text>
</comment>
<protein>
    <submittedName>
        <fullName evidence="2">Uncharacterized protein</fullName>
    </submittedName>
</protein>
<feature type="compositionally biased region" description="Low complexity" evidence="1">
    <location>
        <begin position="17"/>
        <end position="29"/>
    </location>
</feature>
<dbReference type="EMBL" id="BAABHS010000024">
    <property type="protein sequence ID" value="GAA4982085.1"/>
    <property type="molecule type" value="Genomic_DNA"/>
</dbReference>
<organism evidence="2 3">
    <name type="scientific">Yinghuangia aomiensis</name>
    <dbReference type="NCBI Taxonomy" id="676205"/>
    <lineage>
        <taxon>Bacteria</taxon>
        <taxon>Bacillati</taxon>
        <taxon>Actinomycetota</taxon>
        <taxon>Actinomycetes</taxon>
        <taxon>Kitasatosporales</taxon>
        <taxon>Streptomycetaceae</taxon>
        <taxon>Yinghuangia</taxon>
    </lineage>
</organism>
<proteinExistence type="predicted"/>
<evidence type="ECO:0000313" key="3">
    <source>
        <dbReference type="Proteomes" id="UP001500466"/>
    </source>
</evidence>
<evidence type="ECO:0000256" key="1">
    <source>
        <dbReference type="SAM" id="MobiDB-lite"/>
    </source>
</evidence>
<accession>A0ABP9HYX7</accession>
<reference evidence="3" key="1">
    <citation type="journal article" date="2019" name="Int. J. Syst. Evol. Microbiol.">
        <title>The Global Catalogue of Microorganisms (GCM) 10K type strain sequencing project: providing services to taxonomists for standard genome sequencing and annotation.</title>
        <authorList>
            <consortium name="The Broad Institute Genomics Platform"/>
            <consortium name="The Broad Institute Genome Sequencing Center for Infectious Disease"/>
            <person name="Wu L."/>
            <person name="Ma J."/>
        </authorList>
    </citation>
    <scope>NUCLEOTIDE SEQUENCE [LARGE SCALE GENOMIC DNA]</scope>
    <source>
        <strain evidence="3">JCM 17986</strain>
    </source>
</reference>
<evidence type="ECO:0000313" key="2">
    <source>
        <dbReference type="EMBL" id="GAA4982085.1"/>
    </source>
</evidence>
<keyword evidence="3" id="KW-1185">Reference proteome</keyword>
<feature type="compositionally biased region" description="Pro residues" evidence="1">
    <location>
        <begin position="30"/>
        <end position="47"/>
    </location>
</feature>
<sequence length="120" mass="12396">MQNADEPPADPPDFDASDVFAVGAPATPGADPPPPGAAAPPDVPPLAPAAADADGTPLLVAEALPSDPESEHPATKAIPMAIRAVALRTRRIHDTPTRASPTRRRGYARFPHHNAPLTQP</sequence>
<feature type="compositionally biased region" description="Basic residues" evidence="1">
    <location>
        <begin position="101"/>
        <end position="112"/>
    </location>
</feature>
<gene>
    <name evidence="2" type="ORF">GCM10023205_59330</name>
</gene>
<name>A0ABP9HYX7_9ACTN</name>
<dbReference type="Proteomes" id="UP001500466">
    <property type="component" value="Unassembled WGS sequence"/>
</dbReference>
<feature type="compositionally biased region" description="Low complexity" evidence="1">
    <location>
        <begin position="48"/>
        <end position="58"/>
    </location>
</feature>
<feature type="region of interest" description="Disordered" evidence="1">
    <location>
        <begin position="1"/>
        <end position="120"/>
    </location>
</feature>